<evidence type="ECO:0000313" key="2">
    <source>
        <dbReference type="EMBL" id="CAE4590570.1"/>
    </source>
</evidence>
<feature type="compositionally biased region" description="Basic and acidic residues" evidence="1">
    <location>
        <begin position="39"/>
        <end position="52"/>
    </location>
</feature>
<accession>A0A7S4QSH1</accession>
<reference evidence="2" key="1">
    <citation type="submission" date="2021-01" db="EMBL/GenBank/DDBJ databases">
        <authorList>
            <person name="Corre E."/>
            <person name="Pelletier E."/>
            <person name="Niang G."/>
            <person name="Scheremetjew M."/>
            <person name="Finn R."/>
            <person name="Kale V."/>
            <person name="Holt S."/>
            <person name="Cochrane G."/>
            <person name="Meng A."/>
            <person name="Brown T."/>
            <person name="Cohen L."/>
        </authorList>
    </citation>
    <scope>NUCLEOTIDE SEQUENCE</scope>
    <source>
        <strain evidence="2">GSO104</strain>
    </source>
</reference>
<gene>
    <name evidence="2" type="ORF">DBRI00130_LOCUS6209</name>
</gene>
<feature type="region of interest" description="Disordered" evidence="1">
    <location>
        <begin position="27"/>
        <end position="61"/>
    </location>
</feature>
<dbReference type="EMBL" id="HBNS01007678">
    <property type="protein sequence ID" value="CAE4590570.1"/>
    <property type="molecule type" value="Transcribed_RNA"/>
</dbReference>
<protein>
    <submittedName>
        <fullName evidence="2">Uncharacterized protein</fullName>
    </submittedName>
</protein>
<sequence>MTSLMSTLIATEWEEVATKPVTRDISNGTIRQKWRQRKERNEKNKRLAHEKSSGNCSNGESMVGKEAIIRRRCADLEEPLTFEGSASGMIEDTRANPLLDSNEAREKINQQEALHRNDNSLQMMATRPYPVSIRRTNTEMTRARKRSRAPIPVKIDEGRTNINANKQQRQVTKSQRNDKVNSTPNFFELMSTFDGLNGSFGAIFDITAKELKNDDTALYIDSFDIHSK</sequence>
<evidence type="ECO:0000256" key="1">
    <source>
        <dbReference type="SAM" id="MobiDB-lite"/>
    </source>
</evidence>
<proteinExistence type="predicted"/>
<organism evidence="2">
    <name type="scientific">Ditylum brightwellii</name>
    <dbReference type="NCBI Taxonomy" id="49249"/>
    <lineage>
        <taxon>Eukaryota</taxon>
        <taxon>Sar</taxon>
        <taxon>Stramenopiles</taxon>
        <taxon>Ochrophyta</taxon>
        <taxon>Bacillariophyta</taxon>
        <taxon>Mediophyceae</taxon>
        <taxon>Lithodesmiophycidae</taxon>
        <taxon>Lithodesmiales</taxon>
        <taxon>Lithodesmiaceae</taxon>
        <taxon>Ditylum</taxon>
    </lineage>
</organism>
<dbReference type="AlphaFoldDB" id="A0A7S4QSH1"/>
<name>A0A7S4QSH1_9STRA</name>